<evidence type="ECO:0000256" key="1">
    <source>
        <dbReference type="SAM" id="Coils"/>
    </source>
</evidence>
<evidence type="ECO:0000259" key="2">
    <source>
        <dbReference type="Pfam" id="PF07728"/>
    </source>
</evidence>
<dbReference type="Gene3D" id="3.40.50.300">
    <property type="entry name" value="P-loop containing nucleotide triphosphate hydrolases"/>
    <property type="match status" value="1"/>
</dbReference>
<keyword evidence="4" id="KW-1185">Reference proteome</keyword>
<keyword evidence="3" id="KW-0547">Nucleotide-binding</keyword>
<protein>
    <submittedName>
        <fullName evidence="3">Energy-coupling factor transporter ATP-binding protein EcfA2/polyhydroxyalkanoate synthesis regulator phasin</fullName>
    </submittedName>
</protein>
<dbReference type="Pfam" id="PF07728">
    <property type="entry name" value="AAA_5"/>
    <property type="match status" value="1"/>
</dbReference>
<accession>A0ABU1U5I8</accession>
<proteinExistence type="predicted"/>
<keyword evidence="1" id="KW-0175">Coiled coil</keyword>
<feature type="domain" description="ATPase dynein-related AAA" evidence="2">
    <location>
        <begin position="311"/>
        <end position="399"/>
    </location>
</feature>
<name>A0ABU1U5I8_9BACL</name>
<dbReference type="EMBL" id="JAVDWA010000010">
    <property type="protein sequence ID" value="MDR7074722.1"/>
    <property type="molecule type" value="Genomic_DNA"/>
</dbReference>
<comment type="caution">
    <text evidence="3">The sequence shown here is derived from an EMBL/GenBank/DDBJ whole genome shotgun (WGS) entry which is preliminary data.</text>
</comment>
<dbReference type="Proteomes" id="UP001258181">
    <property type="component" value="Unassembled WGS sequence"/>
</dbReference>
<dbReference type="InterPro" id="IPR011704">
    <property type="entry name" value="ATPase_dyneun-rel_AAA"/>
</dbReference>
<dbReference type="RefSeq" id="WP_310262140.1">
    <property type="nucleotide sequence ID" value="NZ_JAVDWA010000010.1"/>
</dbReference>
<keyword evidence="3" id="KW-0067">ATP-binding</keyword>
<dbReference type="InterPro" id="IPR027417">
    <property type="entry name" value="P-loop_NTPase"/>
</dbReference>
<organism evidence="3 4">
    <name type="scientific">Fictibacillus barbaricus</name>
    <dbReference type="NCBI Taxonomy" id="182136"/>
    <lineage>
        <taxon>Bacteria</taxon>
        <taxon>Bacillati</taxon>
        <taxon>Bacillota</taxon>
        <taxon>Bacilli</taxon>
        <taxon>Bacillales</taxon>
        <taxon>Fictibacillaceae</taxon>
        <taxon>Fictibacillus</taxon>
    </lineage>
</organism>
<sequence length="659" mass="77383">MKQKYITSQEFIELTSFEMESYIKNLFNLMDNYLIGEVVQHSIRNKKLYRIENIKNPRTGQVLGLYLKDAKHLKRAFCYDQNLEEFEGRTVLFPFELNLEGLNQNNVQMGEIFSLKKNEIIPIDDFSDIFRELKIDIKDLAISGVIDKSANSVFSISDFYQNFIRANFEEKNNLHNKREKQLNESFQEYEENRNKREKQLNESFQEYEENRNKLEKRMSDFSKKEKLFNSSLLELEKKTNSLKMLGFSFPKLEEIKQEIDKDNALVLPIPALESELLEQIKHQIYSRSNRLVYEQTTLRSFYTALKTNELIILSGPSGTGKSSLVSVIADTIGAKKRIIPVQPSWTDKQDLLGFYNPLKKQYVSSPLLDVIIEAKENKELYKENADLYLVCLDELNLAQVEYYLADILSVREQENEGIQLYSKYEFEQAMEEIEWFVQKSLKYNKEELEKWKKSNNIDLNSLKELEYLQRYKNLMRFQPMLVIPDNIRFIGTINVDGTTKPLSPKVIDRSFVIPIMKQQKENHEITNIGTFQLNADNFKVNIDIKTEVKCNQIEKEIFDNFVSLLEKLNSDYNDRVKNHIKKYIAANIKLEKNSKILLDEIFISKILPRINYLLSSDTDIHQNLKDKVIEFLGDKSASSKKIESMILHAEQTSIFSYWG</sequence>
<evidence type="ECO:0000313" key="4">
    <source>
        <dbReference type="Proteomes" id="UP001258181"/>
    </source>
</evidence>
<dbReference type="SUPFAM" id="SSF52540">
    <property type="entry name" value="P-loop containing nucleoside triphosphate hydrolases"/>
    <property type="match status" value="2"/>
</dbReference>
<evidence type="ECO:0000313" key="3">
    <source>
        <dbReference type="EMBL" id="MDR7074722.1"/>
    </source>
</evidence>
<feature type="coiled-coil region" evidence="1">
    <location>
        <begin position="172"/>
        <end position="224"/>
    </location>
</feature>
<gene>
    <name evidence="3" type="ORF">J2X07_003719</name>
</gene>
<dbReference type="GO" id="GO:0005524">
    <property type="term" value="F:ATP binding"/>
    <property type="evidence" value="ECO:0007669"/>
    <property type="project" value="UniProtKB-KW"/>
</dbReference>
<reference evidence="3 4" key="1">
    <citation type="submission" date="2023-07" db="EMBL/GenBank/DDBJ databases">
        <title>Sorghum-associated microbial communities from plants grown in Nebraska, USA.</title>
        <authorList>
            <person name="Schachtman D."/>
        </authorList>
    </citation>
    <scope>NUCLEOTIDE SEQUENCE [LARGE SCALE GENOMIC DNA]</scope>
    <source>
        <strain evidence="3 4">BE211</strain>
    </source>
</reference>